<sequence>MDRFHKEHDDWCRKNKEAKGAKRYKIKQMPSVVGEVEAIASDLKSIMEEEKAKRRQIMQLVARSKFSESFTRVTMVHFYYYQGLG</sequence>
<dbReference type="EMBL" id="JAMZMK010009119">
    <property type="protein sequence ID" value="KAI7737083.1"/>
    <property type="molecule type" value="Genomic_DNA"/>
</dbReference>
<protein>
    <submittedName>
        <fullName evidence="1">Uncharacterized protein</fullName>
    </submittedName>
</protein>
<accession>A0AAD5GED5</accession>
<dbReference type="AlphaFoldDB" id="A0AAD5GED5"/>
<dbReference type="Proteomes" id="UP001206925">
    <property type="component" value="Unassembled WGS sequence"/>
</dbReference>
<evidence type="ECO:0000313" key="2">
    <source>
        <dbReference type="Proteomes" id="UP001206925"/>
    </source>
</evidence>
<evidence type="ECO:0000313" key="1">
    <source>
        <dbReference type="EMBL" id="KAI7737083.1"/>
    </source>
</evidence>
<gene>
    <name evidence="1" type="ORF">M8C21_027313</name>
</gene>
<comment type="caution">
    <text evidence="1">The sequence shown here is derived from an EMBL/GenBank/DDBJ whole genome shotgun (WGS) entry which is preliminary data.</text>
</comment>
<proteinExistence type="predicted"/>
<name>A0AAD5GED5_AMBAR</name>
<keyword evidence="2" id="KW-1185">Reference proteome</keyword>
<organism evidence="1 2">
    <name type="scientific">Ambrosia artemisiifolia</name>
    <name type="common">Common ragweed</name>
    <dbReference type="NCBI Taxonomy" id="4212"/>
    <lineage>
        <taxon>Eukaryota</taxon>
        <taxon>Viridiplantae</taxon>
        <taxon>Streptophyta</taxon>
        <taxon>Embryophyta</taxon>
        <taxon>Tracheophyta</taxon>
        <taxon>Spermatophyta</taxon>
        <taxon>Magnoliopsida</taxon>
        <taxon>eudicotyledons</taxon>
        <taxon>Gunneridae</taxon>
        <taxon>Pentapetalae</taxon>
        <taxon>asterids</taxon>
        <taxon>campanulids</taxon>
        <taxon>Asterales</taxon>
        <taxon>Asteraceae</taxon>
        <taxon>Asteroideae</taxon>
        <taxon>Heliantheae alliance</taxon>
        <taxon>Heliantheae</taxon>
        <taxon>Ambrosia</taxon>
    </lineage>
</organism>
<reference evidence="1" key="1">
    <citation type="submission" date="2022-06" db="EMBL/GenBank/DDBJ databases">
        <title>Uncovering the hologenomic basis of an extraordinary plant invasion.</title>
        <authorList>
            <person name="Bieker V.C."/>
            <person name="Martin M.D."/>
            <person name="Gilbert T."/>
            <person name="Hodgins K."/>
            <person name="Battlay P."/>
            <person name="Petersen B."/>
            <person name="Wilson J."/>
        </authorList>
    </citation>
    <scope>NUCLEOTIDE SEQUENCE</scope>
    <source>
        <strain evidence="1">AA19_3_7</strain>
        <tissue evidence="1">Leaf</tissue>
    </source>
</reference>